<dbReference type="Pfam" id="PF08620">
    <property type="entry name" value="RPAP1_C"/>
    <property type="match status" value="1"/>
</dbReference>
<evidence type="ECO:0000259" key="3">
    <source>
        <dbReference type="Pfam" id="PF08620"/>
    </source>
</evidence>
<dbReference type="OrthoDB" id="348201at2759"/>
<feature type="compositionally biased region" description="Polar residues" evidence="2">
    <location>
        <begin position="154"/>
        <end position="172"/>
    </location>
</feature>
<protein>
    <recommendedName>
        <fullName evidence="7">RNA polymerase II-associated protein RBA50</fullName>
    </recommendedName>
</protein>
<proteinExistence type="inferred from homology"/>
<feature type="region of interest" description="Disordered" evidence="2">
    <location>
        <begin position="128"/>
        <end position="217"/>
    </location>
</feature>
<dbReference type="AlphaFoldDB" id="A0A642VD35"/>
<dbReference type="EMBL" id="SWFS01000048">
    <property type="protein sequence ID" value="KAA8917304.1"/>
    <property type="molecule type" value="Genomic_DNA"/>
</dbReference>
<feature type="region of interest" description="Disordered" evidence="2">
    <location>
        <begin position="1"/>
        <end position="86"/>
    </location>
</feature>
<reference evidence="5" key="1">
    <citation type="journal article" date="2019" name="G3 (Bethesda)">
        <title>Genome Assemblies of Two Rare Opportunistic Yeast Pathogens: Diutina rugosa (syn. Candida rugosa) and Trichomonascus ciferrii (syn. Candida ciferrii).</title>
        <authorList>
            <person name="Mixao V."/>
            <person name="Saus E."/>
            <person name="Hansen A.P."/>
            <person name="Lass-Florl C."/>
            <person name="Gabaldon T."/>
        </authorList>
    </citation>
    <scope>NUCLEOTIDE SEQUENCE</scope>
    <source>
        <strain evidence="5">CBS 4856</strain>
    </source>
</reference>
<organism evidence="5 6">
    <name type="scientific">Trichomonascus ciferrii</name>
    <dbReference type="NCBI Taxonomy" id="44093"/>
    <lineage>
        <taxon>Eukaryota</taxon>
        <taxon>Fungi</taxon>
        <taxon>Dikarya</taxon>
        <taxon>Ascomycota</taxon>
        <taxon>Saccharomycotina</taxon>
        <taxon>Dipodascomycetes</taxon>
        <taxon>Dipodascales</taxon>
        <taxon>Trichomonascaceae</taxon>
        <taxon>Trichomonascus</taxon>
        <taxon>Trichomonascus ciferrii complex</taxon>
    </lineage>
</organism>
<keyword evidence="6" id="KW-1185">Reference proteome</keyword>
<dbReference type="PANTHER" id="PTHR21483">
    <property type="entry name" value="RNA POLYMERASE II-ASSOCIATED PROTEIN 1"/>
    <property type="match status" value="1"/>
</dbReference>
<sequence>MDFMVGDIVEKADQGPPVPPDPSKKSNPRPKRVSKWKERKMAAEKGAPSQPQPPPPPQPLPKETKKPRAEQLVKDGKGVSESERIHLENLDRINNMTLEEYEQAQEELFASMDVNVLQSLLKRAEAREEGGLDQGTVEGALGIRSPPGPLPGQKSENPLPSTEETTNQNKGPSTAEKKDEEKVKSRDDGEQVPSQIHFSKPGNKNIEVDPDDPEFLDRLKDKYFPDLESEPEKMAWMKPIDQDEEYDPEQSSLAPSELRFDFKGNLISPRQARSEAYVGAGLHHHGDAPSAAGYTVAELGHLARSQVPAQRNIAIQTLGRILYRLGKGLYGQEIGSGLWGVVDYCHILDTLHEASESRHMGVQAYAVEALWLWQQGGAFRPAV</sequence>
<dbReference type="GO" id="GO:0006366">
    <property type="term" value="P:transcription by RNA polymerase II"/>
    <property type="evidence" value="ECO:0007669"/>
    <property type="project" value="InterPro"/>
</dbReference>
<evidence type="ECO:0000256" key="1">
    <source>
        <dbReference type="ARBA" id="ARBA00009953"/>
    </source>
</evidence>
<evidence type="ECO:0000313" key="5">
    <source>
        <dbReference type="EMBL" id="KAA8917304.1"/>
    </source>
</evidence>
<dbReference type="InterPro" id="IPR039913">
    <property type="entry name" value="RPAP1/Rba50"/>
</dbReference>
<feature type="compositionally biased region" description="Basic and acidic residues" evidence="2">
    <location>
        <begin position="62"/>
        <end position="86"/>
    </location>
</feature>
<feature type="domain" description="RPAP1 N-terminal" evidence="4">
    <location>
        <begin position="83"/>
        <end position="128"/>
    </location>
</feature>
<evidence type="ECO:0008006" key="7">
    <source>
        <dbReference type="Google" id="ProtNLM"/>
    </source>
</evidence>
<name>A0A642VD35_9ASCO</name>
<dbReference type="Pfam" id="PF08621">
    <property type="entry name" value="RPAP1_N"/>
    <property type="match status" value="1"/>
</dbReference>
<feature type="compositionally biased region" description="Basic and acidic residues" evidence="2">
    <location>
        <begin position="175"/>
        <end position="189"/>
    </location>
</feature>
<comment type="similarity">
    <text evidence="1">Belongs to the RPAP1 family.</text>
</comment>
<feature type="compositionally biased region" description="Pro residues" evidence="2">
    <location>
        <begin position="50"/>
        <end position="60"/>
    </location>
</feature>
<dbReference type="InterPro" id="IPR013930">
    <property type="entry name" value="RPAP1_N"/>
</dbReference>
<accession>A0A642VD35</accession>
<evidence type="ECO:0000313" key="6">
    <source>
        <dbReference type="Proteomes" id="UP000761534"/>
    </source>
</evidence>
<dbReference type="InterPro" id="IPR013929">
    <property type="entry name" value="RPAP1_C"/>
</dbReference>
<evidence type="ECO:0000259" key="4">
    <source>
        <dbReference type="Pfam" id="PF08621"/>
    </source>
</evidence>
<dbReference type="Proteomes" id="UP000761534">
    <property type="component" value="Unassembled WGS sequence"/>
</dbReference>
<dbReference type="VEuPathDB" id="FungiDB:TRICI_000546"/>
<dbReference type="PANTHER" id="PTHR21483:SF18">
    <property type="entry name" value="RNA POLYMERASE II-ASSOCIATED PROTEIN 1"/>
    <property type="match status" value="1"/>
</dbReference>
<feature type="domain" description="RPAP1 C-terminal" evidence="3">
    <location>
        <begin position="257"/>
        <end position="325"/>
    </location>
</feature>
<evidence type="ECO:0000256" key="2">
    <source>
        <dbReference type="SAM" id="MobiDB-lite"/>
    </source>
</evidence>
<comment type="caution">
    <text evidence="5">The sequence shown here is derived from an EMBL/GenBank/DDBJ whole genome shotgun (WGS) entry which is preliminary data.</text>
</comment>
<gene>
    <name evidence="5" type="ORF">TRICI_000546</name>
</gene>